<dbReference type="NCBIfam" id="TIGR04183">
    <property type="entry name" value="Por_Secre_tail"/>
    <property type="match status" value="1"/>
</dbReference>
<comment type="caution">
    <text evidence="1">The sequence shown here is derived from an EMBL/GenBank/DDBJ whole genome shotgun (WGS) entry which is preliminary data.</text>
</comment>
<dbReference type="InterPro" id="IPR026444">
    <property type="entry name" value="Secre_tail"/>
</dbReference>
<sequence>MNRLPATSLLLTGLFAPLLGWSQSYLQQSFELNGNTNPVGTRTQLVYTSTGTANSGLFTGTLAQATSANNNNVAPLTANVFSEGTTGFGVVNNKGGGSESATLTFEPVTFPTTTGNYLSLRLASYATNNNGGIDNSVVGGSTSNGIVVRIAYNGSATFTNTLEVRGGNNGSVFDFNAGGVAAPAAAINAAPASPTISTSPNDLTNAGTVPTSGGVGYSTVRINFGAAITSVQVQIFMSATNKTAIFIDDVRVGSNGPLPIELTSFDATRQSGAVQLNWTTASEKNNDRFNVQRSTNGQEFTTITTVRGTGTTGKSTAYTAQDTEPLAGLSYYRLQQVDQDGSFSYSPVRVVAPLLTTVYPSPTYDVLNLPAAVVGTPFRIYNSLGQTLQQGIVPASGAVSVQSLLEGNYFLETGTGRDRAVQRFMRK</sequence>
<organism evidence="1 2">
    <name type="scientific">Hymenobacter metallicola</name>
    <dbReference type="NCBI Taxonomy" id="2563114"/>
    <lineage>
        <taxon>Bacteria</taxon>
        <taxon>Pseudomonadati</taxon>
        <taxon>Bacteroidota</taxon>
        <taxon>Cytophagia</taxon>
        <taxon>Cytophagales</taxon>
        <taxon>Hymenobacteraceae</taxon>
        <taxon>Hymenobacter</taxon>
    </lineage>
</organism>
<dbReference type="InterPro" id="IPR013783">
    <property type="entry name" value="Ig-like_fold"/>
</dbReference>
<keyword evidence="2" id="KW-1185">Reference proteome</keyword>
<evidence type="ECO:0000313" key="2">
    <source>
        <dbReference type="Proteomes" id="UP000298471"/>
    </source>
</evidence>
<proteinExistence type="predicted"/>
<gene>
    <name evidence="1" type="ORF">E5K02_00990</name>
</gene>
<dbReference type="Gene3D" id="2.60.40.10">
    <property type="entry name" value="Immunoglobulins"/>
    <property type="match status" value="1"/>
</dbReference>
<dbReference type="OrthoDB" id="1490051at2"/>
<accession>A0A4Z0QGB0</accession>
<protein>
    <submittedName>
        <fullName evidence="1">T9SS type A sorting domain-containing protein</fullName>
    </submittedName>
</protein>
<name>A0A4Z0QGB0_9BACT</name>
<evidence type="ECO:0000313" key="1">
    <source>
        <dbReference type="EMBL" id="TGE28071.1"/>
    </source>
</evidence>
<dbReference type="EMBL" id="SRMB01000001">
    <property type="protein sequence ID" value="TGE28071.1"/>
    <property type="molecule type" value="Genomic_DNA"/>
</dbReference>
<dbReference type="AlphaFoldDB" id="A0A4Z0QGB0"/>
<dbReference type="Proteomes" id="UP000298471">
    <property type="component" value="Unassembled WGS sequence"/>
</dbReference>
<reference evidence="1 2" key="1">
    <citation type="submission" date="2019-04" db="EMBL/GenBank/DDBJ databases">
        <authorList>
            <person name="Feng G."/>
            <person name="Zhang J."/>
            <person name="Zhu H."/>
        </authorList>
    </citation>
    <scope>NUCLEOTIDE SEQUENCE [LARGE SCALE GENOMIC DNA]</scope>
    <source>
        <strain evidence="1 2">9PBR-1</strain>
    </source>
</reference>